<reference evidence="1 2" key="1">
    <citation type="submission" date="2017-02" db="EMBL/GenBank/DDBJ databases">
        <authorList>
            <person name="Peterson S.W."/>
        </authorList>
    </citation>
    <scope>NUCLEOTIDE SEQUENCE [LARGE SCALE GENOMIC DNA]</scope>
    <source>
        <strain evidence="1 2">ATCC 27749</strain>
    </source>
</reference>
<dbReference type="Proteomes" id="UP000190286">
    <property type="component" value="Unassembled WGS sequence"/>
</dbReference>
<gene>
    <name evidence="1" type="ORF">SAMN02745178_02378</name>
</gene>
<name>A0A1T4XV39_9FIRM</name>
<sequence>MTVRVFLILPPVRMGFINHDISAFISDKIPIFDFFLPPRMIRVKRAHCQKQMDMRIAIPFVVDTPISTHSLIHKCFFDIVGCILNLFLSAPFFGEGKFK</sequence>
<keyword evidence="2" id="KW-1185">Reference proteome</keyword>
<accession>A0A1T4XV39</accession>
<proteinExistence type="predicted"/>
<evidence type="ECO:0000313" key="1">
    <source>
        <dbReference type="EMBL" id="SKA93400.1"/>
    </source>
</evidence>
<dbReference type="EMBL" id="FUYF01000018">
    <property type="protein sequence ID" value="SKA93400.1"/>
    <property type="molecule type" value="Genomic_DNA"/>
</dbReference>
<protein>
    <submittedName>
        <fullName evidence="1">Uncharacterized protein</fullName>
    </submittedName>
</protein>
<evidence type="ECO:0000313" key="2">
    <source>
        <dbReference type="Proteomes" id="UP000190286"/>
    </source>
</evidence>
<dbReference type="AlphaFoldDB" id="A0A1T4XV39"/>
<organism evidence="1 2">
    <name type="scientific">Gemmiger formicilis</name>
    <dbReference type="NCBI Taxonomy" id="745368"/>
    <lineage>
        <taxon>Bacteria</taxon>
        <taxon>Bacillati</taxon>
        <taxon>Bacillota</taxon>
        <taxon>Clostridia</taxon>
        <taxon>Eubacteriales</taxon>
        <taxon>Gemmiger</taxon>
    </lineage>
</organism>